<evidence type="ECO:0000256" key="1">
    <source>
        <dbReference type="ARBA" id="ARBA00001946"/>
    </source>
</evidence>
<dbReference type="AlphaFoldDB" id="D0L1E6"/>
<evidence type="ECO:0000313" key="5">
    <source>
        <dbReference type="Proteomes" id="UP000009102"/>
    </source>
</evidence>
<dbReference type="InterPro" id="IPR000160">
    <property type="entry name" value="GGDEF_dom"/>
</dbReference>
<gene>
    <name evidence="4" type="ordered locus">Hneap_1694</name>
</gene>
<accession>D0L1E6</accession>
<dbReference type="SUPFAM" id="SSF55073">
    <property type="entry name" value="Nucleotide cyclase"/>
    <property type="match status" value="1"/>
</dbReference>
<dbReference type="CDD" id="cd01948">
    <property type="entry name" value="EAL"/>
    <property type="match status" value="1"/>
</dbReference>
<dbReference type="InterPro" id="IPR029016">
    <property type="entry name" value="GAF-like_dom_sf"/>
</dbReference>
<dbReference type="Pfam" id="PF00563">
    <property type="entry name" value="EAL"/>
    <property type="match status" value="1"/>
</dbReference>
<comment type="cofactor">
    <cofactor evidence="1">
        <name>Mg(2+)</name>
        <dbReference type="ChEBI" id="CHEBI:18420"/>
    </cofactor>
</comment>
<feature type="domain" description="EAL" evidence="2">
    <location>
        <begin position="723"/>
        <end position="978"/>
    </location>
</feature>
<dbReference type="Gene3D" id="3.30.70.270">
    <property type="match status" value="1"/>
</dbReference>
<dbReference type="GO" id="GO:0019825">
    <property type="term" value="F:oxygen binding"/>
    <property type="evidence" value="ECO:0007669"/>
    <property type="project" value="InterPro"/>
</dbReference>
<dbReference type="HOGENOM" id="CLU_285096_0_0_6"/>
<dbReference type="InterPro" id="IPR043128">
    <property type="entry name" value="Rev_trsase/Diguanyl_cyclase"/>
</dbReference>
<dbReference type="NCBIfam" id="TIGR00254">
    <property type="entry name" value="GGDEF"/>
    <property type="match status" value="1"/>
</dbReference>
<dbReference type="STRING" id="555778.Hneap_1694"/>
<dbReference type="PANTHER" id="PTHR44757:SF2">
    <property type="entry name" value="BIOFILM ARCHITECTURE MAINTENANCE PROTEIN MBAA"/>
    <property type="match status" value="1"/>
</dbReference>
<dbReference type="SUPFAM" id="SSF141868">
    <property type="entry name" value="EAL domain-like"/>
    <property type="match status" value="1"/>
</dbReference>
<dbReference type="GO" id="GO:0003824">
    <property type="term" value="F:catalytic activity"/>
    <property type="evidence" value="ECO:0007669"/>
    <property type="project" value="UniProtKB-ARBA"/>
</dbReference>
<protein>
    <submittedName>
        <fullName evidence="4">Diguanylate cyclase/phosphodiesterase with GAF sensor</fullName>
    </submittedName>
</protein>
<dbReference type="InterPro" id="IPR012292">
    <property type="entry name" value="Globin/Proto"/>
</dbReference>
<dbReference type="PROSITE" id="PS50883">
    <property type="entry name" value="EAL"/>
    <property type="match status" value="1"/>
</dbReference>
<dbReference type="eggNOG" id="COG2199">
    <property type="taxonomic scope" value="Bacteria"/>
</dbReference>
<proteinExistence type="predicted"/>
<feature type="domain" description="GGDEF" evidence="3">
    <location>
        <begin position="240"/>
        <end position="376"/>
    </location>
</feature>
<dbReference type="InterPro" id="IPR003018">
    <property type="entry name" value="GAF"/>
</dbReference>
<dbReference type="Gene3D" id="1.10.490.10">
    <property type="entry name" value="Globins"/>
    <property type="match status" value="1"/>
</dbReference>
<dbReference type="OrthoDB" id="23692at2"/>
<dbReference type="CDD" id="cd01949">
    <property type="entry name" value="GGDEF"/>
    <property type="match status" value="1"/>
</dbReference>
<evidence type="ECO:0000313" key="4">
    <source>
        <dbReference type="EMBL" id="ACX96519.1"/>
    </source>
</evidence>
<sequence>MTAHPTNNNDQPQRDDSAAVQPLVEKMERQQALLQSLLGQIDILISAADEHELLDVVCTQLLASGLFVGAWLGQVASPKANEFTVITAGSNGRAILDVLTQEQASVLSDFLARAQFKDQALVEESDLTALTEPWRPFAPNNAHLSIFFIPIFRNELPWAVLVVVHTHDQPLDRLVSDTLTRLGELIDTALGQLDLRKQLSEEYERTAYLAYHDALTSLANRRFLDEELPKAMARAQRHEQSLAIVMLDIDDFKPINDQYGHAVGDELLVDLANRLSKTLRSSDLAVRQGGDEFILLIEGINSKNELTQGLNRIQTSLDKPYELPEGKTHVRFSMGITVFPEDDVAPDILIRHADAALYASKDQKYKRQLPWQFWHELGSGDANTPVDSFDRIPAYGPEAAALIKKVSAEVRQLTEGFVDRFYRELAAVDRDSGKIISWLSAEEYEHLRSRQTEHLEFLLSADLTEEAHCTKARAVGDIHAFIGVSASSLVRAITVYMHQFDDASLKFQLGRKDFNNLESIITSRLSTELSEELEAEEQISAQFQEGLNAIDALSRTNTSWQNFNEQLLEILCGLPAIKAAWIGAPDDLGQFVVNFEHYGDEIDKVLQAYPDRIELPSVLTQATGSQGSTGLAFRTGQVQRINNFSTSLNAEKWRNVAKHVGIRSSVSVPILDAQRNSIAVLTLYGAYPGMFESPHRASFSHQLGFIVSQTWAQFNQDSDATISIHEINRWREALYGDGLHFVYQPIIDLHTGKLNKVEALARLDLSDGRTIMPGQFIPRLNERQIIYVFRKGLDFSLRQLSAWHESKKMKGIGLSLNLPLEALLNSHCIDWVRDALSRFNVSANHLWLEVLEHSETEDHVHMIAQMQKLNELGVHLAMDDLGSGYSSLIRLNKMPFDTVKIDQALLRSAYDDPPRIIKFISALIRMTQIIDLDVVVEGLEHPDLIETARILGAKFGQGYGIAFPMPPNQLENWLNNQKPNSPISAPTTPMGALATHMSYIENATHKCAPILEGKDPTLCPVHRFIEEHGLIDSKIDHAHRAIHKTSSKDQKLYVKCANKFQALLSPLIIEPASKIDMGKPHANDTHR</sequence>
<dbReference type="Pfam" id="PF13185">
    <property type="entry name" value="GAF_2"/>
    <property type="match status" value="1"/>
</dbReference>
<dbReference type="Gene3D" id="3.30.450.40">
    <property type="match status" value="1"/>
</dbReference>
<dbReference type="Pfam" id="PF11563">
    <property type="entry name" value="Protoglobin"/>
    <property type="match status" value="1"/>
</dbReference>
<dbReference type="SMART" id="SM00052">
    <property type="entry name" value="EAL"/>
    <property type="match status" value="1"/>
</dbReference>
<dbReference type="Pfam" id="PF00990">
    <property type="entry name" value="GGDEF"/>
    <property type="match status" value="1"/>
</dbReference>
<organism evidence="4 5">
    <name type="scientific">Halothiobacillus neapolitanus (strain ATCC 23641 / DSM 15147 / CIP 104769 / NCIMB 8539 / c2)</name>
    <name type="common">Thiobacillus neapolitanus</name>
    <dbReference type="NCBI Taxonomy" id="555778"/>
    <lineage>
        <taxon>Bacteria</taxon>
        <taxon>Pseudomonadati</taxon>
        <taxon>Pseudomonadota</taxon>
        <taxon>Gammaproteobacteria</taxon>
        <taxon>Chromatiales</taxon>
        <taxon>Halothiobacillaceae</taxon>
        <taxon>Halothiobacillus</taxon>
    </lineage>
</organism>
<evidence type="ECO:0000259" key="3">
    <source>
        <dbReference type="PROSITE" id="PS50887"/>
    </source>
</evidence>
<dbReference type="GO" id="GO:0020037">
    <property type="term" value="F:heme binding"/>
    <property type="evidence" value="ECO:0007669"/>
    <property type="project" value="InterPro"/>
</dbReference>
<dbReference type="KEGG" id="hna:Hneap_1694"/>
<dbReference type="SMART" id="SM00267">
    <property type="entry name" value="GGDEF"/>
    <property type="match status" value="1"/>
</dbReference>
<name>D0L1E6_HALNC</name>
<dbReference type="InterPro" id="IPR029787">
    <property type="entry name" value="Nucleotide_cyclase"/>
</dbReference>
<dbReference type="Gene3D" id="3.20.20.450">
    <property type="entry name" value="EAL domain"/>
    <property type="match status" value="1"/>
</dbReference>
<reference evidence="4 5" key="1">
    <citation type="submission" date="2009-10" db="EMBL/GenBank/DDBJ databases">
        <title>Complete sequence of Halothiobacillus neapolitanus c2.</title>
        <authorList>
            <consortium name="US DOE Joint Genome Institute"/>
            <person name="Lucas S."/>
            <person name="Copeland A."/>
            <person name="Lapidus A."/>
            <person name="Glavina del Rio T."/>
            <person name="Tice H."/>
            <person name="Bruce D."/>
            <person name="Goodwin L."/>
            <person name="Pitluck S."/>
            <person name="Davenport K."/>
            <person name="Brettin T."/>
            <person name="Detter J.C."/>
            <person name="Han C."/>
            <person name="Tapia R."/>
            <person name="Larimer F."/>
            <person name="Land M."/>
            <person name="Hauser L."/>
            <person name="Kyrpides N."/>
            <person name="Mikhailova N."/>
            <person name="Kerfeld C."/>
            <person name="Cannon G."/>
            <person name="Heinhort S."/>
        </authorList>
    </citation>
    <scope>NUCLEOTIDE SEQUENCE [LARGE SCALE GENOMIC DNA]</scope>
    <source>
        <strain evidence="5">ATCC 23641 / c2</strain>
    </source>
</reference>
<dbReference type="Proteomes" id="UP000009102">
    <property type="component" value="Chromosome"/>
</dbReference>
<dbReference type="eggNOG" id="COG2203">
    <property type="taxonomic scope" value="Bacteria"/>
</dbReference>
<dbReference type="SUPFAM" id="SSF55781">
    <property type="entry name" value="GAF domain-like"/>
    <property type="match status" value="2"/>
</dbReference>
<dbReference type="InterPro" id="IPR044398">
    <property type="entry name" value="Globin-sensor_dom"/>
</dbReference>
<dbReference type="RefSeq" id="WP_012824552.1">
    <property type="nucleotide sequence ID" value="NC_013422.1"/>
</dbReference>
<dbReference type="CDD" id="cd14759">
    <property type="entry name" value="GS_GGDEF_2"/>
    <property type="match status" value="1"/>
</dbReference>
<dbReference type="InterPro" id="IPR001633">
    <property type="entry name" value="EAL_dom"/>
</dbReference>
<dbReference type="FunFam" id="3.30.70.270:FF:000001">
    <property type="entry name" value="Diguanylate cyclase domain protein"/>
    <property type="match status" value="1"/>
</dbReference>
<dbReference type="InterPro" id="IPR035919">
    <property type="entry name" value="EAL_sf"/>
</dbReference>
<dbReference type="eggNOG" id="COG2200">
    <property type="taxonomic scope" value="Bacteria"/>
</dbReference>
<evidence type="ECO:0000259" key="2">
    <source>
        <dbReference type="PROSITE" id="PS50883"/>
    </source>
</evidence>
<dbReference type="EMBL" id="CP001801">
    <property type="protein sequence ID" value="ACX96519.1"/>
    <property type="molecule type" value="Genomic_DNA"/>
</dbReference>
<dbReference type="PROSITE" id="PS50887">
    <property type="entry name" value="GGDEF"/>
    <property type="match status" value="1"/>
</dbReference>
<keyword evidence="5" id="KW-1185">Reference proteome</keyword>
<dbReference type="InterPro" id="IPR052155">
    <property type="entry name" value="Biofilm_reg_signaling"/>
</dbReference>
<dbReference type="PANTHER" id="PTHR44757">
    <property type="entry name" value="DIGUANYLATE CYCLASE DGCP"/>
    <property type="match status" value="1"/>
</dbReference>